<reference evidence="2 3" key="1">
    <citation type="submission" date="2020-06" db="EMBL/GenBank/DDBJ databases">
        <title>Genome sequence of 2 isolates from Red Sea Mangroves.</title>
        <authorList>
            <person name="Sefrji F."/>
            <person name="Michoud G."/>
            <person name="Merlino G."/>
            <person name="Daffonchio D."/>
        </authorList>
    </citation>
    <scope>NUCLEOTIDE SEQUENCE [LARGE SCALE GENOMIC DNA]</scope>
    <source>
        <strain evidence="2 3">R1DC25</strain>
    </source>
</reference>
<evidence type="ECO:0008006" key="4">
    <source>
        <dbReference type="Google" id="ProtNLM"/>
    </source>
</evidence>
<name>A0A7S8C5Y8_9HYPH</name>
<dbReference type="EMBL" id="CP058214">
    <property type="protein sequence ID" value="QPC43997.1"/>
    <property type="molecule type" value="Genomic_DNA"/>
</dbReference>
<accession>A0A7S8C5Y8</accession>
<sequence length="217" mass="24060">MAEDGPLSIRAYARHRGVTQGAVQWAIREGRLSKSLQIDDKGRKKIRSAAEADAEWLENTQYRSTPERRAAAEKLAGHRKGEAPKKAKTAKETAPKKTRRKAEGDRADAAPIDIDEFGEDEEVHDTLTLTQAQRIEKIWAARKRKLDYEREAGKLVSVDEVQRQAFETARATRDAILSIPDRISSLLAAEVDPARVNVLLADELRKALEGLADAGNG</sequence>
<protein>
    <recommendedName>
        <fullName evidence="4">Terminase small subunit</fullName>
    </recommendedName>
</protein>
<evidence type="ECO:0000256" key="1">
    <source>
        <dbReference type="SAM" id="MobiDB-lite"/>
    </source>
</evidence>
<feature type="compositionally biased region" description="Basic and acidic residues" evidence="1">
    <location>
        <begin position="65"/>
        <end position="107"/>
    </location>
</feature>
<evidence type="ECO:0000313" key="2">
    <source>
        <dbReference type="EMBL" id="QPC43997.1"/>
    </source>
</evidence>
<gene>
    <name evidence="2" type="ORF">HW532_15645</name>
</gene>
<organism evidence="2 3">
    <name type="scientific">Kaustia mangrovi</name>
    <dbReference type="NCBI Taxonomy" id="2593653"/>
    <lineage>
        <taxon>Bacteria</taxon>
        <taxon>Pseudomonadati</taxon>
        <taxon>Pseudomonadota</taxon>
        <taxon>Alphaproteobacteria</taxon>
        <taxon>Hyphomicrobiales</taxon>
        <taxon>Parvibaculaceae</taxon>
        <taxon>Kaustia</taxon>
    </lineage>
</organism>
<feature type="region of interest" description="Disordered" evidence="1">
    <location>
        <begin position="59"/>
        <end position="107"/>
    </location>
</feature>
<evidence type="ECO:0000313" key="3">
    <source>
        <dbReference type="Proteomes" id="UP000593594"/>
    </source>
</evidence>
<proteinExistence type="predicted"/>
<dbReference type="KEGG" id="kmn:HW532_15645"/>
<keyword evidence="3" id="KW-1185">Reference proteome</keyword>
<dbReference type="Proteomes" id="UP000593594">
    <property type="component" value="Chromosome"/>
</dbReference>
<dbReference type="RefSeq" id="WP_213161359.1">
    <property type="nucleotide sequence ID" value="NZ_CP058214.1"/>
</dbReference>
<dbReference type="AlphaFoldDB" id="A0A7S8C5Y8"/>